<dbReference type="SUPFAM" id="SSF49764">
    <property type="entry name" value="HSP20-like chaperones"/>
    <property type="match status" value="1"/>
</dbReference>
<dbReference type="InterPro" id="IPR008978">
    <property type="entry name" value="HSP20-like_chaperone"/>
</dbReference>
<dbReference type="Pfam" id="PF00011">
    <property type="entry name" value="HSP20"/>
    <property type="match status" value="1"/>
</dbReference>
<dbReference type="InterPro" id="IPR002068">
    <property type="entry name" value="A-crystallin/Hsp20_dom"/>
</dbReference>
<feature type="domain" description="SHSP" evidence="4">
    <location>
        <begin position="1"/>
        <end position="41"/>
    </location>
</feature>
<feature type="compositionally biased region" description="Basic and acidic residues" evidence="3">
    <location>
        <begin position="41"/>
        <end position="51"/>
    </location>
</feature>
<feature type="region of interest" description="Disordered" evidence="3">
    <location>
        <begin position="27"/>
        <end position="51"/>
    </location>
</feature>
<dbReference type="PROSITE" id="PS01031">
    <property type="entry name" value="SHSP"/>
    <property type="match status" value="1"/>
</dbReference>
<sequence>MPQTVNTEDVTASADAGVLTITLPKKAEAQPKQIKAQVGNDTKRVEAQTAQ</sequence>
<comment type="similarity">
    <text evidence="1 2">Belongs to the small heat shock protein (HSP20) family.</text>
</comment>
<gene>
    <name evidence="5" type="ORF">RBB81_05405</name>
</gene>
<dbReference type="AlphaFoldDB" id="A0AAU7Z7D8"/>
<reference evidence="5" key="1">
    <citation type="submission" date="2023-08" db="EMBL/GenBank/DDBJ databases">
        <authorList>
            <person name="Messyasz A."/>
            <person name="Mannisto M.K."/>
            <person name="Kerkhof L.J."/>
            <person name="Haggblom M."/>
        </authorList>
    </citation>
    <scope>NUCLEOTIDE SEQUENCE</scope>
    <source>
        <strain evidence="5">M8UP39</strain>
    </source>
</reference>
<protein>
    <submittedName>
        <fullName evidence="5">Hsp20/alpha crystallin family protein</fullName>
    </submittedName>
</protein>
<evidence type="ECO:0000256" key="1">
    <source>
        <dbReference type="PROSITE-ProRule" id="PRU00285"/>
    </source>
</evidence>
<dbReference type="Gene3D" id="2.60.40.790">
    <property type="match status" value="1"/>
</dbReference>
<proteinExistence type="inferred from homology"/>
<evidence type="ECO:0000256" key="3">
    <source>
        <dbReference type="SAM" id="MobiDB-lite"/>
    </source>
</evidence>
<accession>A0AAU7Z7D8</accession>
<dbReference type="EMBL" id="CP132938">
    <property type="protein sequence ID" value="XCB24667.1"/>
    <property type="molecule type" value="Genomic_DNA"/>
</dbReference>
<organism evidence="5">
    <name type="scientific">Tunturiibacter gelidiferens</name>
    <dbReference type="NCBI Taxonomy" id="3069689"/>
    <lineage>
        <taxon>Bacteria</taxon>
        <taxon>Pseudomonadati</taxon>
        <taxon>Acidobacteriota</taxon>
        <taxon>Terriglobia</taxon>
        <taxon>Terriglobales</taxon>
        <taxon>Acidobacteriaceae</taxon>
        <taxon>Tunturiibacter</taxon>
    </lineage>
</organism>
<evidence type="ECO:0000256" key="2">
    <source>
        <dbReference type="RuleBase" id="RU003616"/>
    </source>
</evidence>
<name>A0AAU7Z7D8_9BACT</name>
<reference evidence="5" key="2">
    <citation type="journal article" date="2024" name="Environ. Microbiol.">
        <title>Genome analysis and description of Tunturibacter gen. nov. expands the diversity of Terriglobia in tundra soils.</title>
        <authorList>
            <person name="Messyasz A."/>
            <person name="Mannisto M.K."/>
            <person name="Kerkhof L.J."/>
            <person name="Haggblom M.M."/>
        </authorList>
    </citation>
    <scope>NUCLEOTIDE SEQUENCE</scope>
    <source>
        <strain evidence="5">M8UP39</strain>
    </source>
</reference>
<evidence type="ECO:0000259" key="4">
    <source>
        <dbReference type="PROSITE" id="PS01031"/>
    </source>
</evidence>
<evidence type="ECO:0000313" key="5">
    <source>
        <dbReference type="EMBL" id="XCB24667.1"/>
    </source>
</evidence>
<dbReference type="KEGG" id="tgi:RBB81_05405"/>
<dbReference type="CDD" id="cd06464">
    <property type="entry name" value="ACD_sHsps-like"/>
    <property type="match status" value="1"/>
</dbReference>